<dbReference type="PANTHER" id="PTHR10665">
    <property type="entry name" value="RECOMBINING BINDING PROTEIN SUPPRESSOR OF HAIRLESS"/>
    <property type="match status" value="1"/>
</dbReference>
<evidence type="ECO:0000256" key="4">
    <source>
        <dbReference type="ARBA" id="ARBA00023125"/>
    </source>
</evidence>
<dbReference type="WBParaSite" id="maker-unitig_40596-snap-gene-0.2-mRNA-1">
    <property type="protein sequence ID" value="maker-unitig_40596-snap-gene-0.2-mRNA-1"/>
    <property type="gene ID" value="maker-unitig_40596-snap-gene-0.2"/>
</dbReference>
<dbReference type="SMART" id="SM01267">
    <property type="entry name" value="LAG1_DNAbind"/>
    <property type="match status" value="1"/>
</dbReference>
<evidence type="ECO:0000313" key="10">
    <source>
        <dbReference type="WBParaSite" id="maker-unitig_40596-snap-gene-0.2-mRNA-1"/>
    </source>
</evidence>
<dbReference type="GO" id="GO:0001228">
    <property type="term" value="F:DNA-binding transcription activator activity, RNA polymerase II-specific"/>
    <property type="evidence" value="ECO:0007669"/>
    <property type="project" value="InterPro"/>
</dbReference>
<dbReference type="InterPro" id="IPR015351">
    <property type="entry name" value="RBP-J/Cbf11/Cbf12_DNA-bd"/>
</dbReference>
<name>A0A1I8FNX6_9PLAT</name>
<evidence type="ECO:0000259" key="7">
    <source>
        <dbReference type="SMART" id="SM01267"/>
    </source>
</evidence>
<sequence length="305" mass="34164">MRRYLHSRASMDFTLLVLHAKVAQKSYGNENASSVRRLASICSATAGRPRSCSGSSGMTQRRPVIRRLRSAPSWASLGRAGTWCSWPSKPSPRTNSAPRLYSISDSDKAKTFNLAVKLFYPNGQDLGTFLSRRIKVISKPSKKKQSLKNTDLCMSSGSRVALFNRLRSQTVSTRYLHHTRWGSFSVHLLDNDEVESEEFNVRDGYIHYGATVKLVCTVTRMALPRLVVRKVDKQSVLLDADDPISQLHKCAFHLKDTDRMYLCLSQDKIIQFQASPDPKTPLRRESISDGAAWTSSARLAPNTLG</sequence>
<dbReference type="Gene3D" id="2.80.10.50">
    <property type="match status" value="1"/>
</dbReference>
<dbReference type="Proteomes" id="UP000095280">
    <property type="component" value="Unplaced"/>
</dbReference>
<dbReference type="FunFam" id="2.80.10.50:FF:000092">
    <property type="entry name" value="recombining binding protein suppressor of hairless"/>
    <property type="match status" value="1"/>
</dbReference>
<keyword evidence="4" id="KW-0238">DNA-binding</keyword>
<dbReference type="GO" id="GO:0000978">
    <property type="term" value="F:RNA polymerase II cis-regulatory region sequence-specific DNA binding"/>
    <property type="evidence" value="ECO:0007669"/>
    <property type="project" value="InterPro"/>
</dbReference>
<accession>A0A1I8FNX6</accession>
<feature type="domain" description="Beta-trefoil DNA-binding" evidence="8">
    <location>
        <begin position="152"/>
        <end position="293"/>
    </location>
</feature>
<dbReference type="InterPro" id="IPR036358">
    <property type="entry name" value="BTD_sf"/>
</dbReference>
<organism evidence="9 10">
    <name type="scientific">Macrostomum lignano</name>
    <dbReference type="NCBI Taxonomy" id="282301"/>
    <lineage>
        <taxon>Eukaryota</taxon>
        <taxon>Metazoa</taxon>
        <taxon>Spiralia</taxon>
        <taxon>Lophotrochozoa</taxon>
        <taxon>Platyhelminthes</taxon>
        <taxon>Rhabditophora</taxon>
        <taxon>Macrostomorpha</taxon>
        <taxon>Macrostomida</taxon>
        <taxon>Macrostomidae</taxon>
        <taxon>Macrostomum</taxon>
    </lineage>
</organism>
<dbReference type="SUPFAM" id="SSF49417">
    <property type="entry name" value="p53-like transcription factors"/>
    <property type="match status" value="1"/>
</dbReference>
<evidence type="ECO:0000256" key="6">
    <source>
        <dbReference type="ARBA" id="ARBA00023242"/>
    </source>
</evidence>
<dbReference type="InterPro" id="IPR008967">
    <property type="entry name" value="p53-like_TF_DNA-bd_sf"/>
</dbReference>
<evidence type="ECO:0000256" key="2">
    <source>
        <dbReference type="ARBA" id="ARBA00009704"/>
    </source>
</evidence>
<dbReference type="InterPro" id="IPR015350">
    <property type="entry name" value="Beta-trefoil_DNA-bd_dom"/>
</dbReference>
<keyword evidence="5" id="KW-0804">Transcription</keyword>
<keyword evidence="3" id="KW-0805">Transcription regulation</keyword>
<dbReference type="Pfam" id="PF09271">
    <property type="entry name" value="LAG1-DNAbind"/>
    <property type="match status" value="1"/>
</dbReference>
<evidence type="ECO:0000313" key="9">
    <source>
        <dbReference type="Proteomes" id="UP000095280"/>
    </source>
</evidence>
<dbReference type="InterPro" id="IPR037095">
    <property type="entry name" value="RBP-J/Cbf11_DNA-bd_sf"/>
</dbReference>
<reference evidence="10" key="1">
    <citation type="submission" date="2016-11" db="UniProtKB">
        <authorList>
            <consortium name="WormBaseParasite"/>
        </authorList>
    </citation>
    <scope>IDENTIFICATION</scope>
</reference>
<evidence type="ECO:0000259" key="8">
    <source>
        <dbReference type="SMART" id="SM01268"/>
    </source>
</evidence>
<dbReference type="SUPFAM" id="SSF110217">
    <property type="entry name" value="DNA-binding protein LAG-1 (CSL)"/>
    <property type="match status" value="1"/>
</dbReference>
<evidence type="ECO:0000256" key="1">
    <source>
        <dbReference type="ARBA" id="ARBA00004123"/>
    </source>
</evidence>
<dbReference type="AlphaFoldDB" id="A0A1I8FNX6"/>
<evidence type="ECO:0000256" key="3">
    <source>
        <dbReference type="ARBA" id="ARBA00023015"/>
    </source>
</evidence>
<proteinExistence type="inferred from homology"/>
<dbReference type="Pfam" id="PF09270">
    <property type="entry name" value="BTD"/>
    <property type="match status" value="1"/>
</dbReference>
<dbReference type="Gene3D" id="2.60.40.1450">
    <property type="entry name" value="LAG1, DNA binding domain"/>
    <property type="match status" value="1"/>
</dbReference>
<feature type="domain" description="RBP-J/Cbf11/Cbf12 DNA binding" evidence="7">
    <location>
        <begin position="14"/>
        <end position="151"/>
    </location>
</feature>
<comment type="subcellular location">
    <subcellularLocation>
        <location evidence="1">Nucleus</location>
    </subcellularLocation>
</comment>
<dbReference type="GO" id="GO:0005634">
    <property type="term" value="C:nucleus"/>
    <property type="evidence" value="ECO:0007669"/>
    <property type="project" value="UniProtKB-SubCell"/>
</dbReference>
<keyword evidence="6" id="KW-0539">Nucleus</keyword>
<comment type="similarity">
    <text evidence="2">Belongs to the Su(H) family.</text>
</comment>
<keyword evidence="9" id="KW-1185">Reference proteome</keyword>
<dbReference type="InterPro" id="IPR040159">
    <property type="entry name" value="CLS_fam"/>
</dbReference>
<evidence type="ECO:0000256" key="5">
    <source>
        <dbReference type="ARBA" id="ARBA00023163"/>
    </source>
</evidence>
<protein>
    <submittedName>
        <fullName evidence="10">CABIT domain-containing protein</fullName>
    </submittedName>
</protein>
<dbReference type="SMART" id="SM01268">
    <property type="entry name" value="BTD"/>
    <property type="match status" value="1"/>
</dbReference>